<dbReference type="Proteomes" id="UP000609064">
    <property type="component" value="Unassembled WGS sequence"/>
</dbReference>
<dbReference type="AlphaFoldDB" id="A0A917DVG7"/>
<name>A0A917DVG7_9BACT</name>
<evidence type="ECO:0000256" key="1">
    <source>
        <dbReference type="SAM" id="SignalP"/>
    </source>
</evidence>
<keyword evidence="3" id="KW-1185">Reference proteome</keyword>
<keyword evidence="1" id="KW-0732">Signal</keyword>
<organism evidence="2 3">
    <name type="scientific">Emticicia aquatilis</name>
    <dbReference type="NCBI Taxonomy" id="1537369"/>
    <lineage>
        <taxon>Bacteria</taxon>
        <taxon>Pseudomonadati</taxon>
        <taxon>Bacteroidota</taxon>
        <taxon>Cytophagia</taxon>
        <taxon>Cytophagales</taxon>
        <taxon>Leadbetterellaceae</taxon>
        <taxon>Emticicia</taxon>
    </lineage>
</organism>
<reference evidence="2" key="2">
    <citation type="submission" date="2020-09" db="EMBL/GenBank/DDBJ databases">
        <authorList>
            <person name="Sun Q."/>
            <person name="Zhou Y."/>
        </authorList>
    </citation>
    <scope>NUCLEOTIDE SEQUENCE</scope>
    <source>
        <strain evidence="2">CGMCC 1.15958</strain>
    </source>
</reference>
<gene>
    <name evidence="2" type="ORF">GCM10011514_39230</name>
</gene>
<dbReference type="RefSeq" id="WP_188768621.1">
    <property type="nucleotide sequence ID" value="NZ_BMKK01000009.1"/>
</dbReference>
<feature type="chain" id="PRO_5037804017" description="DUF4402 domain-containing protein" evidence="1">
    <location>
        <begin position="20"/>
        <end position="179"/>
    </location>
</feature>
<feature type="signal peptide" evidence="1">
    <location>
        <begin position="1"/>
        <end position="19"/>
    </location>
</feature>
<evidence type="ECO:0008006" key="4">
    <source>
        <dbReference type="Google" id="ProtNLM"/>
    </source>
</evidence>
<protein>
    <recommendedName>
        <fullName evidence="4">DUF4402 domain-containing protein</fullName>
    </recommendedName>
</protein>
<comment type="caution">
    <text evidence="2">The sequence shown here is derived from an EMBL/GenBank/DDBJ whole genome shotgun (WGS) entry which is preliminary data.</text>
</comment>
<sequence length="179" mass="17959">MRKIVLTLLLTLIYLKGKAQTSGNASVSLTFSSVARISIASSGSSTLTLGSPATAGLALTTTVSDETKWLNFTSAVASGVSRRIEASISAGTVPSGLQLKLGLNAAVGGGGTLGTIVASVASPITLGTAATVLNNITGAYTGVGVGNGFKLTYTVNVSNYGLLRSGTNVVQITYTLIDN</sequence>
<accession>A0A917DVG7</accession>
<reference evidence="2" key="1">
    <citation type="journal article" date="2014" name="Int. J. Syst. Evol. Microbiol.">
        <title>Complete genome sequence of Corynebacterium casei LMG S-19264T (=DSM 44701T), isolated from a smear-ripened cheese.</title>
        <authorList>
            <consortium name="US DOE Joint Genome Institute (JGI-PGF)"/>
            <person name="Walter F."/>
            <person name="Albersmeier A."/>
            <person name="Kalinowski J."/>
            <person name="Ruckert C."/>
        </authorList>
    </citation>
    <scope>NUCLEOTIDE SEQUENCE</scope>
    <source>
        <strain evidence="2">CGMCC 1.15958</strain>
    </source>
</reference>
<dbReference type="EMBL" id="BMKK01000009">
    <property type="protein sequence ID" value="GGD71301.1"/>
    <property type="molecule type" value="Genomic_DNA"/>
</dbReference>
<evidence type="ECO:0000313" key="3">
    <source>
        <dbReference type="Proteomes" id="UP000609064"/>
    </source>
</evidence>
<proteinExistence type="predicted"/>
<evidence type="ECO:0000313" key="2">
    <source>
        <dbReference type="EMBL" id="GGD71301.1"/>
    </source>
</evidence>